<keyword evidence="19" id="KW-1185">Reference proteome</keyword>
<dbReference type="Gene3D" id="3.40.630.30">
    <property type="match status" value="1"/>
</dbReference>
<feature type="compositionally biased region" description="Polar residues" evidence="16">
    <location>
        <begin position="427"/>
        <end position="436"/>
    </location>
</feature>
<dbReference type="Proteomes" id="UP000178912">
    <property type="component" value="Unassembled WGS sequence"/>
</dbReference>
<dbReference type="InterPro" id="IPR011190">
    <property type="entry name" value="GlcNAc_Synth_fun"/>
</dbReference>
<proteinExistence type="inferred from homology"/>
<dbReference type="InterPro" id="IPR006855">
    <property type="entry name" value="Vertebrate-like_GNAT_dom"/>
</dbReference>
<evidence type="ECO:0000313" key="18">
    <source>
        <dbReference type="EMBL" id="CZT08268.1"/>
    </source>
</evidence>
<dbReference type="PIRSF" id="PIRSF007892">
    <property type="entry name" value="NAGS_fungal"/>
    <property type="match status" value="1"/>
</dbReference>
<evidence type="ECO:0000256" key="11">
    <source>
        <dbReference type="ARBA" id="ARBA00023315"/>
    </source>
</evidence>
<evidence type="ECO:0000256" key="3">
    <source>
        <dbReference type="ARBA" id="ARBA00004925"/>
    </source>
</evidence>
<evidence type="ECO:0000256" key="7">
    <source>
        <dbReference type="ARBA" id="ARBA00022605"/>
    </source>
</evidence>
<gene>
    <name evidence="18" type="ORF">RAG0_13415</name>
</gene>
<comment type="subcellular location">
    <subcellularLocation>
        <location evidence="2 15">Mitochondrion</location>
    </subcellularLocation>
</comment>
<keyword evidence="11 15" id="KW-0012">Acyltransferase</keyword>
<evidence type="ECO:0000256" key="4">
    <source>
        <dbReference type="ARBA" id="ARBA00008694"/>
    </source>
</evidence>
<keyword evidence="7 15" id="KW-0028">Amino-acid biosynthesis</keyword>
<dbReference type="Pfam" id="PF04768">
    <property type="entry name" value="NAT"/>
    <property type="match status" value="1"/>
</dbReference>
<comment type="similarity">
    <text evidence="4 15">Belongs to the acetyltransferase family.</text>
</comment>
<sequence length="747" mass="82880">MILQEIAWKKGKQVAGHNIQSWAKRRRRTERTLDNGVRSYGFGRLPVNQSREELAKEHVKDLSNQQKAKKMARAIDKVFICVTLHGFFLTGFKDFFISVLGSSATKREARSYIQRFTPNEEEPSMPKHHTEDERTCGVNLGGFYGPAAVQESPKFIQQPEKLSKAPLGPQLHVALVKIRAPQTLDDEALSGIGRTLTQLARLGLISAVVIDCNNGGPPVREGPRDANWRTMELEQANRLIAAIDTNGETGARLIDNVIGVSEETGGPGSRHTSAYVTLRKLLMTPLRRSVIPVIPSIGYNDVSQTAVPVSASDILLALTKELAGLSTDLPLDEDPKFVQERLQAHRKEVSLDRLIILDPLGGIPSSDRVNGYHVFLNMEQEFEPAKQYLLRGLQAATGRPLQGQEKYGHVSDLGLGHTFSKFAETEFGSSKPQSSTLDKDITDKPKVDNEYHLQNLQLVRSVLSMLPPSSSALLTTPEEAANSGKDAPFQAARVGTRRQRNPLIHNLLTDKPVFSSSLPVGRLGHQSPKNEANSPTESVTPTTFAKHGMSVTIFPNPKFEAWRPPAPGQPQLTLTDSQIDLPRLVHLIEDSFGRKLDVKDYLQRVNGRIAGVIIAGEYEGGALLTWETPPGVKDDGSPESRARMVPYLDKFAVLKRAQGSGGVADLIFKAMVRDCFPRGCVWRSRRNNPVNKWYFERSRGTWKLPDTGWAMFWTTPDLSLDKQLFLDYEDVCRGIEPSWADNKAVLD</sequence>
<evidence type="ECO:0000256" key="6">
    <source>
        <dbReference type="ARBA" id="ARBA00018802"/>
    </source>
</evidence>
<keyword evidence="8 15" id="KW-0808">Transferase</keyword>
<dbReference type="GO" id="GO:0004042">
    <property type="term" value="F:L-glutamate N-acetyltransferase activity"/>
    <property type="evidence" value="ECO:0007669"/>
    <property type="project" value="InterPro"/>
</dbReference>
<dbReference type="EC" id="2.3.1.1" evidence="5 15"/>
<evidence type="ECO:0000256" key="14">
    <source>
        <dbReference type="ARBA" id="ARBA00048372"/>
    </source>
</evidence>
<dbReference type="GO" id="GO:0005759">
    <property type="term" value="C:mitochondrial matrix"/>
    <property type="evidence" value="ECO:0007669"/>
    <property type="project" value="TreeGrafter"/>
</dbReference>
<reference evidence="19" key="1">
    <citation type="submission" date="2016-03" db="EMBL/GenBank/DDBJ databases">
        <authorList>
            <person name="Guldener U."/>
        </authorList>
    </citation>
    <scope>NUCLEOTIDE SEQUENCE [LARGE SCALE GENOMIC DNA]</scope>
    <source>
        <strain evidence="19">04CH-RAC-A.6.1</strain>
    </source>
</reference>
<evidence type="ECO:0000256" key="9">
    <source>
        <dbReference type="ARBA" id="ARBA00022946"/>
    </source>
</evidence>
<feature type="compositionally biased region" description="Polar residues" evidence="16">
    <location>
        <begin position="527"/>
        <end position="542"/>
    </location>
</feature>
<evidence type="ECO:0000256" key="1">
    <source>
        <dbReference type="ARBA" id="ARBA00002294"/>
    </source>
</evidence>
<keyword evidence="10 15" id="KW-0496">Mitochondrion</keyword>
<dbReference type="FunFam" id="3.40.630.30:FF:000049">
    <property type="entry name" value="Amino-acid acetyltransferase, mitochondrial"/>
    <property type="match status" value="1"/>
</dbReference>
<dbReference type="PROSITE" id="PS51731">
    <property type="entry name" value="GNAT_NAGS"/>
    <property type="match status" value="1"/>
</dbReference>
<feature type="region of interest" description="Disordered" evidence="16">
    <location>
        <begin position="523"/>
        <end position="542"/>
    </location>
</feature>
<evidence type="ECO:0000256" key="15">
    <source>
        <dbReference type="PIRNR" id="PIRNR007892"/>
    </source>
</evidence>
<evidence type="ECO:0000256" key="10">
    <source>
        <dbReference type="ARBA" id="ARBA00023128"/>
    </source>
</evidence>
<evidence type="ECO:0000313" key="19">
    <source>
        <dbReference type="Proteomes" id="UP000178912"/>
    </source>
</evidence>
<feature type="domain" description="N-acetyltransferase" evidence="17">
    <location>
        <begin position="568"/>
        <end position="737"/>
    </location>
</feature>
<evidence type="ECO:0000259" key="17">
    <source>
        <dbReference type="PROSITE" id="PS51731"/>
    </source>
</evidence>
<dbReference type="PANTHER" id="PTHR23342:SF4">
    <property type="entry name" value="AMINO-ACID ACETYLTRANSFERASE, MITOCHONDRIAL"/>
    <property type="match status" value="1"/>
</dbReference>
<organism evidence="18 19">
    <name type="scientific">Rhynchosporium agropyri</name>
    <dbReference type="NCBI Taxonomy" id="914238"/>
    <lineage>
        <taxon>Eukaryota</taxon>
        <taxon>Fungi</taxon>
        <taxon>Dikarya</taxon>
        <taxon>Ascomycota</taxon>
        <taxon>Pezizomycotina</taxon>
        <taxon>Leotiomycetes</taxon>
        <taxon>Helotiales</taxon>
        <taxon>Ploettnerulaceae</taxon>
        <taxon>Rhynchosporium</taxon>
    </lineage>
</organism>
<dbReference type="AlphaFoldDB" id="A0A1E1LCK1"/>
<comment type="catalytic activity">
    <reaction evidence="14 15">
        <text>L-glutamate + acetyl-CoA = N-acetyl-L-glutamate + CoA + H(+)</text>
        <dbReference type="Rhea" id="RHEA:24292"/>
        <dbReference type="ChEBI" id="CHEBI:15378"/>
        <dbReference type="ChEBI" id="CHEBI:29985"/>
        <dbReference type="ChEBI" id="CHEBI:44337"/>
        <dbReference type="ChEBI" id="CHEBI:57287"/>
        <dbReference type="ChEBI" id="CHEBI:57288"/>
        <dbReference type="EC" id="2.3.1.1"/>
    </reaction>
</comment>
<feature type="region of interest" description="Disordered" evidence="16">
    <location>
        <begin position="424"/>
        <end position="443"/>
    </location>
</feature>
<dbReference type="PANTHER" id="PTHR23342">
    <property type="entry name" value="N-ACETYLGLUTAMATE SYNTHASE"/>
    <property type="match status" value="1"/>
</dbReference>
<dbReference type="OrthoDB" id="5585968at2759"/>
<dbReference type="GO" id="GO:0006592">
    <property type="term" value="P:ornithine biosynthetic process"/>
    <property type="evidence" value="ECO:0007669"/>
    <property type="project" value="TreeGrafter"/>
</dbReference>
<evidence type="ECO:0000256" key="16">
    <source>
        <dbReference type="SAM" id="MobiDB-lite"/>
    </source>
</evidence>
<accession>A0A1E1LCK1</accession>
<name>A0A1E1LCK1_9HELO</name>
<evidence type="ECO:0000256" key="12">
    <source>
        <dbReference type="ARBA" id="ARBA00030346"/>
    </source>
</evidence>
<evidence type="ECO:0000256" key="2">
    <source>
        <dbReference type="ARBA" id="ARBA00004173"/>
    </source>
</evidence>
<dbReference type="UniPathway" id="UPA00068">
    <property type="reaction ID" value="UER00106"/>
</dbReference>
<comment type="function">
    <text evidence="1 15">N-acetylglutamate synthase involved in arginine biosynthesis.</text>
</comment>
<protein>
    <recommendedName>
        <fullName evidence="6 15">Amino-acid acetyltransferase, mitochondrial</fullName>
        <ecNumber evidence="5 15">2.3.1.1</ecNumber>
    </recommendedName>
    <alternativeName>
        <fullName evidence="12 15">Glutamate N-acetyltransferase</fullName>
    </alternativeName>
    <alternativeName>
        <fullName evidence="13 15">N-acetylglutamate synthase</fullName>
    </alternativeName>
</protein>
<evidence type="ECO:0000256" key="13">
    <source>
        <dbReference type="ARBA" id="ARBA00033251"/>
    </source>
</evidence>
<dbReference type="GO" id="GO:0006526">
    <property type="term" value="P:L-arginine biosynthetic process"/>
    <property type="evidence" value="ECO:0007669"/>
    <property type="project" value="UniProtKB-UniPathway"/>
</dbReference>
<evidence type="ECO:0000256" key="5">
    <source>
        <dbReference type="ARBA" id="ARBA00012697"/>
    </source>
</evidence>
<evidence type="ECO:0000256" key="8">
    <source>
        <dbReference type="ARBA" id="ARBA00022679"/>
    </source>
</evidence>
<keyword evidence="9" id="KW-0809">Transit peptide</keyword>
<dbReference type="EMBL" id="FJUX01000103">
    <property type="protein sequence ID" value="CZT08268.1"/>
    <property type="molecule type" value="Genomic_DNA"/>
</dbReference>
<comment type="pathway">
    <text evidence="3 15">Amino-acid biosynthesis; L-arginine biosynthesis; N(2)-acetyl-L-ornithine from L-glutamate: step 1/4.</text>
</comment>